<keyword evidence="3" id="KW-1133">Transmembrane helix</keyword>
<keyword evidence="3" id="KW-0812">Transmembrane</keyword>
<gene>
    <name evidence="4" type="ORF">ACFQDI_13410</name>
</gene>
<dbReference type="Proteomes" id="UP001596052">
    <property type="component" value="Unassembled WGS sequence"/>
</dbReference>
<organism evidence="4 5">
    <name type="scientific">Prosthecobacter fluviatilis</name>
    <dbReference type="NCBI Taxonomy" id="445931"/>
    <lineage>
        <taxon>Bacteria</taxon>
        <taxon>Pseudomonadati</taxon>
        <taxon>Verrucomicrobiota</taxon>
        <taxon>Verrucomicrobiia</taxon>
        <taxon>Verrucomicrobiales</taxon>
        <taxon>Verrucomicrobiaceae</taxon>
        <taxon>Prosthecobacter</taxon>
    </lineage>
</organism>
<accession>A0ABW0KTA8</accession>
<feature type="region of interest" description="Disordered" evidence="2">
    <location>
        <begin position="130"/>
        <end position="149"/>
    </location>
</feature>
<keyword evidence="3" id="KW-0472">Membrane</keyword>
<keyword evidence="1" id="KW-0175">Coiled coil</keyword>
<dbReference type="EMBL" id="JBHSMQ010000004">
    <property type="protein sequence ID" value="MFC5455856.1"/>
    <property type="molecule type" value="Genomic_DNA"/>
</dbReference>
<feature type="coiled-coil region" evidence="1">
    <location>
        <begin position="153"/>
        <end position="180"/>
    </location>
</feature>
<evidence type="ECO:0000256" key="3">
    <source>
        <dbReference type="SAM" id="Phobius"/>
    </source>
</evidence>
<evidence type="ECO:0000313" key="4">
    <source>
        <dbReference type="EMBL" id="MFC5455856.1"/>
    </source>
</evidence>
<reference evidence="5" key="1">
    <citation type="journal article" date="2019" name="Int. J. Syst. Evol. Microbiol.">
        <title>The Global Catalogue of Microorganisms (GCM) 10K type strain sequencing project: providing services to taxonomists for standard genome sequencing and annotation.</title>
        <authorList>
            <consortium name="The Broad Institute Genomics Platform"/>
            <consortium name="The Broad Institute Genome Sequencing Center for Infectious Disease"/>
            <person name="Wu L."/>
            <person name="Ma J."/>
        </authorList>
    </citation>
    <scope>NUCLEOTIDE SEQUENCE [LARGE SCALE GENOMIC DNA]</scope>
    <source>
        <strain evidence="5">CGMCC 4.1469</strain>
    </source>
</reference>
<comment type="caution">
    <text evidence="4">The sequence shown here is derived from an EMBL/GenBank/DDBJ whole genome shotgun (WGS) entry which is preliminary data.</text>
</comment>
<sequence>MNQALTQDPQTLILGLGIAAGLFLLSLFRIYRLSRSNARLGGDAGKMEKQVVLQQLEATSIHHDAMSWRAKTQRQFDALRAEFSHRLLQSDQGGANALKEWDQAHQKALSQALARISDLEAALAARPVAPPPAPFVPPPPSRPSLPAVDSARVQSLEAELAAAKAEIASSRQQNAALQRALLLARRRPQPPVMRKSSPRSAARGA</sequence>
<evidence type="ECO:0000256" key="1">
    <source>
        <dbReference type="SAM" id="Coils"/>
    </source>
</evidence>
<feature type="region of interest" description="Disordered" evidence="2">
    <location>
        <begin position="182"/>
        <end position="205"/>
    </location>
</feature>
<keyword evidence="5" id="KW-1185">Reference proteome</keyword>
<protein>
    <submittedName>
        <fullName evidence="4">Uncharacterized protein</fullName>
    </submittedName>
</protein>
<dbReference type="RefSeq" id="WP_377167342.1">
    <property type="nucleotide sequence ID" value="NZ_JBHSMQ010000004.1"/>
</dbReference>
<evidence type="ECO:0000256" key="2">
    <source>
        <dbReference type="SAM" id="MobiDB-lite"/>
    </source>
</evidence>
<proteinExistence type="predicted"/>
<feature type="transmembrane region" description="Helical" evidence="3">
    <location>
        <begin position="12"/>
        <end position="31"/>
    </location>
</feature>
<name>A0ABW0KTA8_9BACT</name>
<evidence type="ECO:0000313" key="5">
    <source>
        <dbReference type="Proteomes" id="UP001596052"/>
    </source>
</evidence>
<feature type="compositionally biased region" description="Pro residues" evidence="2">
    <location>
        <begin position="130"/>
        <end position="143"/>
    </location>
</feature>